<reference evidence="1" key="1">
    <citation type="submission" date="2021-01" db="EMBL/GenBank/DDBJ databases">
        <title>A chromosome-scale assembly of European eel, Anguilla anguilla.</title>
        <authorList>
            <person name="Henkel C."/>
            <person name="Jong-Raadsen S.A."/>
            <person name="Dufour S."/>
            <person name="Weltzien F.-A."/>
            <person name="Palstra A.P."/>
            <person name="Pelster B."/>
            <person name="Spaink H.P."/>
            <person name="Van Den Thillart G.E."/>
            <person name="Jansen H."/>
            <person name="Zahm M."/>
            <person name="Klopp C."/>
            <person name="Cedric C."/>
            <person name="Louis A."/>
            <person name="Berthelot C."/>
            <person name="Parey E."/>
            <person name="Roest Crollius H."/>
            <person name="Montfort J."/>
            <person name="Robinson-Rechavi M."/>
            <person name="Bucao C."/>
            <person name="Bouchez O."/>
            <person name="Gislard M."/>
            <person name="Lluch J."/>
            <person name="Milhes M."/>
            <person name="Lampietro C."/>
            <person name="Lopez Roques C."/>
            <person name="Donnadieu C."/>
            <person name="Braasch I."/>
            <person name="Desvignes T."/>
            <person name="Postlethwait J."/>
            <person name="Bobe J."/>
            <person name="Guiguen Y."/>
            <person name="Dirks R."/>
        </authorList>
    </citation>
    <scope>NUCLEOTIDE SEQUENCE</scope>
    <source>
        <strain evidence="1">Tag_6206</strain>
        <tissue evidence="1">Liver</tissue>
    </source>
</reference>
<keyword evidence="2" id="KW-1185">Reference proteome</keyword>
<comment type="caution">
    <text evidence="1">The sequence shown here is derived from an EMBL/GenBank/DDBJ whole genome shotgun (WGS) entry which is preliminary data.</text>
</comment>
<name>A0A9D3N175_ANGAN</name>
<sequence length="90" mass="9991">MLIFFLSLWDSETFSSFGSICISLSCHTRGTNPVNFKGTLTLRTEQNRTATGTEPKFVPAFRFWHTARNPAVRTRCFKANGGGPSPPVSH</sequence>
<gene>
    <name evidence="1" type="ORF">ANANG_G00025810</name>
</gene>
<accession>A0A9D3N175</accession>
<dbReference type="AlphaFoldDB" id="A0A9D3N175"/>
<dbReference type="EMBL" id="JAFIRN010000001">
    <property type="protein sequence ID" value="KAG5858033.1"/>
    <property type="molecule type" value="Genomic_DNA"/>
</dbReference>
<organism evidence="1 2">
    <name type="scientific">Anguilla anguilla</name>
    <name type="common">European freshwater eel</name>
    <name type="synonym">Muraena anguilla</name>
    <dbReference type="NCBI Taxonomy" id="7936"/>
    <lineage>
        <taxon>Eukaryota</taxon>
        <taxon>Metazoa</taxon>
        <taxon>Chordata</taxon>
        <taxon>Craniata</taxon>
        <taxon>Vertebrata</taxon>
        <taxon>Euteleostomi</taxon>
        <taxon>Actinopterygii</taxon>
        <taxon>Neopterygii</taxon>
        <taxon>Teleostei</taxon>
        <taxon>Anguilliformes</taxon>
        <taxon>Anguillidae</taxon>
        <taxon>Anguilla</taxon>
    </lineage>
</organism>
<evidence type="ECO:0000313" key="2">
    <source>
        <dbReference type="Proteomes" id="UP001044222"/>
    </source>
</evidence>
<proteinExistence type="predicted"/>
<dbReference type="Proteomes" id="UP001044222">
    <property type="component" value="Unassembled WGS sequence"/>
</dbReference>
<evidence type="ECO:0000313" key="1">
    <source>
        <dbReference type="EMBL" id="KAG5858033.1"/>
    </source>
</evidence>
<protein>
    <submittedName>
        <fullName evidence="1">Uncharacterized protein</fullName>
    </submittedName>
</protein>